<gene>
    <name evidence="1" type="ORF">FHR33_009048</name>
</gene>
<organism evidence="1 2">
    <name type="scientific">Nonomuraea dietziae</name>
    <dbReference type="NCBI Taxonomy" id="65515"/>
    <lineage>
        <taxon>Bacteria</taxon>
        <taxon>Bacillati</taxon>
        <taxon>Actinomycetota</taxon>
        <taxon>Actinomycetes</taxon>
        <taxon>Streptosporangiales</taxon>
        <taxon>Streptosporangiaceae</taxon>
        <taxon>Nonomuraea</taxon>
    </lineage>
</organism>
<dbReference type="AlphaFoldDB" id="A0A7W5YD50"/>
<accession>A0A7W5YD50</accession>
<protein>
    <submittedName>
        <fullName evidence="1">Uncharacterized protein</fullName>
    </submittedName>
</protein>
<sequence length="59" mass="5985">MNSSIPAGNGFNLDPRLLGPGRTLLVDVIMMGGPGWAFSGGLIEGPVKPCVLIPLPPGS</sequence>
<dbReference type="GeneID" id="95395072"/>
<dbReference type="Proteomes" id="UP000579945">
    <property type="component" value="Unassembled WGS sequence"/>
</dbReference>
<name>A0A7W5YD50_9ACTN</name>
<proteinExistence type="predicted"/>
<reference evidence="1 2" key="1">
    <citation type="submission" date="2020-08" db="EMBL/GenBank/DDBJ databases">
        <title>Sequencing the genomes of 1000 actinobacteria strains.</title>
        <authorList>
            <person name="Klenk H.-P."/>
        </authorList>
    </citation>
    <scope>NUCLEOTIDE SEQUENCE [LARGE SCALE GENOMIC DNA]</scope>
    <source>
        <strain evidence="1 2">DSM 44320</strain>
    </source>
</reference>
<keyword evidence="2" id="KW-1185">Reference proteome</keyword>
<evidence type="ECO:0000313" key="1">
    <source>
        <dbReference type="EMBL" id="MBB3733101.1"/>
    </source>
</evidence>
<comment type="caution">
    <text evidence="1">The sequence shown here is derived from an EMBL/GenBank/DDBJ whole genome shotgun (WGS) entry which is preliminary data.</text>
</comment>
<dbReference type="RefSeq" id="WP_183661106.1">
    <property type="nucleotide sequence ID" value="NZ_JACIBV010000002.1"/>
</dbReference>
<evidence type="ECO:0000313" key="2">
    <source>
        <dbReference type="Proteomes" id="UP000579945"/>
    </source>
</evidence>
<dbReference type="EMBL" id="JACIBV010000002">
    <property type="protein sequence ID" value="MBB3733101.1"/>
    <property type="molecule type" value="Genomic_DNA"/>
</dbReference>